<dbReference type="KEGG" id="fli:Fleli_1465"/>
<dbReference type="PATRIC" id="fig|880071.3.peg.1443"/>
<dbReference type="Proteomes" id="UP000006054">
    <property type="component" value="Chromosome"/>
</dbReference>
<keyword evidence="1" id="KW-0732">Signal</keyword>
<evidence type="ECO:0000313" key="2">
    <source>
        <dbReference type="EMBL" id="AFM03891.1"/>
    </source>
</evidence>
<dbReference type="EMBL" id="CP003345">
    <property type="protein sequence ID" value="AFM03891.1"/>
    <property type="molecule type" value="Genomic_DNA"/>
</dbReference>
<dbReference type="HOGENOM" id="CLU_063038_0_0_10"/>
<feature type="signal peptide" evidence="1">
    <location>
        <begin position="1"/>
        <end position="31"/>
    </location>
</feature>
<protein>
    <recommendedName>
        <fullName evidence="4">PorV/PorQ family protein</fullName>
    </recommendedName>
</protein>
<dbReference type="AlphaFoldDB" id="I4AIV6"/>
<accession>I4AIV6</accession>
<evidence type="ECO:0000256" key="1">
    <source>
        <dbReference type="SAM" id="SignalP"/>
    </source>
</evidence>
<keyword evidence="3" id="KW-1185">Reference proteome</keyword>
<dbReference type="RefSeq" id="WP_014797348.1">
    <property type="nucleotide sequence ID" value="NC_018018.1"/>
</dbReference>
<proteinExistence type="predicted"/>
<feature type="chain" id="PRO_5003685743" description="PorV/PorQ family protein" evidence="1">
    <location>
        <begin position="32"/>
        <end position="399"/>
    </location>
</feature>
<dbReference type="STRING" id="880071.Fleli_1465"/>
<reference evidence="3" key="1">
    <citation type="submission" date="2012-06" db="EMBL/GenBank/DDBJ databases">
        <title>The complete genome of Flexibacter litoralis DSM 6794.</title>
        <authorList>
            <person name="Lucas S."/>
            <person name="Copeland A."/>
            <person name="Lapidus A."/>
            <person name="Glavina del Rio T."/>
            <person name="Dalin E."/>
            <person name="Tice H."/>
            <person name="Bruce D."/>
            <person name="Goodwin L."/>
            <person name="Pitluck S."/>
            <person name="Peters L."/>
            <person name="Ovchinnikova G."/>
            <person name="Lu M."/>
            <person name="Kyrpides N."/>
            <person name="Mavromatis K."/>
            <person name="Ivanova N."/>
            <person name="Brettin T."/>
            <person name="Detter J.C."/>
            <person name="Han C."/>
            <person name="Larimer F."/>
            <person name="Land M."/>
            <person name="Hauser L."/>
            <person name="Markowitz V."/>
            <person name="Cheng J.-F."/>
            <person name="Hugenholtz P."/>
            <person name="Woyke T."/>
            <person name="Wu D."/>
            <person name="Spring S."/>
            <person name="Lang E."/>
            <person name="Kopitz M."/>
            <person name="Brambilla E."/>
            <person name="Klenk H.-P."/>
            <person name="Eisen J.A."/>
        </authorList>
    </citation>
    <scope>NUCLEOTIDE SEQUENCE [LARGE SCALE GENOMIC DNA]</scope>
    <source>
        <strain evidence="3">ATCC 23117 / DSM 6794 / NBRC 15988 / NCIMB 1366 / Sio-4</strain>
    </source>
</reference>
<dbReference type="Gene3D" id="2.40.160.60">
    <property type="entry name" value="Outer membrane protein transport protein (OMPP1/FadL/TodX)"/>
    <property type="match status" value="1"/>
</dbReference>
<evidence type="ECO:0008006" key="4">
    <source>
        <dbReference type="Google" id="ProtNLM"/>
    </source>
</evidence>
<gene>
    <name evidence="2" type="ordered locus">Fleli_1465</name>
</gene>
<dbReference type="eggNOG" id="COG2067">
    <property type="taxonomic scope" value="Bacteria"/>
</dbReference>
<sequence precursor="true">MNFTSSLYTQVIVAFLALIAGLVAAPSSVVAQDAPKYSNEFLAIGVGARGLAMSGTPVSFADDVTAAYWNPAGLLRSKDQYELSLMHVSYFGGIANYDYAGFSAAIDSTNRIAFSVIRFGIDDIPDTRFLIDENGNVDYNNVGSFAEASYAFMFSYARAMSLKIKEREATDEKEYRAEKKYPIYLGANAKVIHRSAGIFATSWGFGVDVGMQTQIKNWQIGIMARDITGTYNAYSFNSDAVRETFSNTGNEIPTNSLEVTLPRVTLGVSYPWRTKNQQFGVMGSLGLETTFDGKRNTVIKGDFASLAPTFGVEADYKNIIYLRGGIGNFQQVTDFDRSKSWTYQPNFGVGIVIKQFVIDYAITNAFDQSIVPYSHVFSLRFLFNQQQINALKASSQNGQ</sequence>
<name>I4AIV6_BERLS</name>
<evidence type="ECO:0000313" key="3">
    <source>
        <dbReference type="Proteomes" id="UP000006054"/>
    </source>
</evidence>
<organism evidence="2 3">
    <name type="scientific">Bernardetia litoralis (strain ATCC 23117 / DSM 6794 / NBRC 15988 / NCIMB 1366 / Fx l1 / Sio-4)</name>
    <name type="common">Flexibacter litoralis</name>
    <dbReference type="NCBI Taxonomy" id="880071"/>
    <lineage>
        <taxon>Bacteria</taxon>
        <taxon>Pseudomonadati</taxon>
        <taxon>Bacteroidota</taxon>
        <taxon>Cytophagia</taxon>
        <taxon>Cytophagales</taxon>
        <taxon>Bernardetiaceae</taxon>
        <taxon>Bernardetia</taxon>
    </lineage>
</organism>